<dbReference type="Proteomes" id="UP000594468">
    <property type="component" value="Chromosome"/>
</dbReference>
<dbReference type="GO" id="GO:0043531">
    <property type="term" value="F:ADP binding"/>
    <property type="evidence" value="ECO:0007669"/>
    <property type="project" value="InterPro"/>
</dbReference>
<dbReference type="InterPro" id="IPR027417">
    <property type="entry name" value="P-loop_NTPase"/>
</dbReference>
<dbReference type="Pfam" id="PF00931">
    <property type="entry name" value="NB-ARC"/>
    <property type="match status" value="1"/>
</dbReference>
<dbReference type="SUPFAM" id="SSF52200">
    <property type="entry name" value="Toll/Interleukin receptor TIR domain"/>
    <property type="match status" value="1"/>
</dbReference>
<dbReference type="KEGG" id="pmet:G4Y79_20810"/>
<dbReference type="SUPFAM" id="SSF52540">
    <property type="entry name" value="P-loop containing nucleoside triphosphate hydrolases"/>
    <property type="match status" value="1"/>
</dbReference>
<dbReference type="PANTHER" id="PTHR47691">
    <property type="entry name" value="REGULATOR-RELATED"/>
    <property type="match status" value="1"/>
</dbReference>
<feature type="domain" description="AAA+ ATPase" evidence="1">
    <location>
        <begin position="198"/>
        <end position="398"/>
    </location>
</feature>
<dbReference type="Pfam" id="PF13676">
    <property type="entry name" value="TIR_2"/>
    <property type="match status" value="1"/>
</dbReference>
<evidence type="ECO:0000259" key="1">
    <source>
        <dbReference type="SMART" id="SM00382"/>
    </source>
</evidence>
<dbReference type="GO" id="GO:0007165">
    <property type="term" value="P:signal transduction"/>
    <property type="evidence" value="ECO:0007669"/>
    <property type="project" value="InterPro"/>
</dbReference>
<dbReference type="InterPro" id="IPR002182">
    <property type="entry name" value="NB-ARC"/>
</dbReference>
<proteinExistence type="predicted"/>
<dbReference type="Gene3D" id="3.40.50.10140">
    <property type="entry name" value="Toll/interleukin-1 receptor homology (TIR) domain"/>
    <property type="match status" value="1"/>
</dbReference>
<keyword evidence="3" id="KW-1185">Reference proteome</keyword>
<dbReference type="SMART" id="SM00382">
    <property type="entry name" value="AAA"/>
    <property type="match status" value="1"/>
</dbReference>
<dbReference type="Gene3D" id="1.25.40.10">
    <property type="entry name" value="Tetratricopeptide repeat domain"/>
    <property type="match status" value="3"/>
</dbReference>
<dbReference type="SUPFAM" id="SSF48452">
    <property type="entry name" value="TPR-like"/>
    <property type="match status" value="3"/>
</dbReference>
<evidence type="ECO:0000313" key="2">
    <source>
        <dbReference type="EMBL" id="QPC82098.1"/>
    </source>
</evidence>
<evidence type="ECO:0000313" key="3">
    <source>
        <dbReference type="Proteomes" id="UP000594468"/>
    </source>
</evidence>
<dbReference type="Gene3D" id="3.40.50.300">
    <property type="entry name" value="P-loop containing nucleotide triphosphate hydrolases"/>
    <property type="match status" value="1"/>
</dbReference>
<dbReference type="SMART" id="SM00028">
    <property type="entry name" value="TPR"/>
    <property type="match status" value="12"/>
</dbReference>
<protein>
    <submittedName>
        <fullName evidence="2">Tetratricopeptide repeat protein</fullName>
    </submittedName>
</protein>
<gene>
    <name evidence="2" type="ORF">G4Y79_20810</name>
</gene>
<name>A0A7S8E814_9CHLR</name>
<dbReference type="PRINTS" id="PR00364">
    <property type="entry name" value="DISEASERSIST"/>
</dbReference>
<organism evidence="2 3">
    <name type="scientific">Phototrophicus methaneseepsis</name>
    <dbReference type="NCBI Taxonomy" id="2710758"/>
    <lineage>
        <taxon>Bacteria</taxon>
        <taxon>Bacillati</taxon>
        <taxon>Chloroflexota</taxon>
        <taxon>Candidatus Thermofontia</taxon>
        <taxon>Phototrophicales</taxon>
        <taxon>Phototrophicaceae</taxon>
        <taxon>Phototrophicus</taxon>
    </lineage>
</organism>
<dbReference type="InterPro" id="IPR036388">
    <property type="entry name" value="WH-like_DNA-bd_sf"/>
</dbReference>
<reference evidence="2 3" key="1">
    <citation type="submission" date="2020-02" db="EMBL/GenBank/DDBJ databases">
        <authorList>
            <person name="Zheng R.K."/>
            <person name="Sun C.M."/>
        </authorList>
    </citation>
    <scope>NUCLEOTIDE SEQUENCE [LARGE SCALE GENOMIC DNA]</scope>
    <source>
        <strain evidence="3">rifampicinis</strain>
    </source>
</reference>
<dbReference type="InterPro" id="IPR011990">
    <property type="entry name" value="TPR-like_helical_dom_sf"/>
</dbReference>
<dbReference type="InterPro" id="IPR019734">
    <property type="entry name" value="TPR_rpt"/>
</dbReference>
<dbReference type="InterPro" id="IPR035897">
    <property type="entry name" value="Toll_tir_struct_dom_sf"/>
</dbReference>
<dbReference type="EMBL" id="CP062983">
    <property type="protein sequence ID" value="QPC82098.1"/>
    <property type="molecule type" value="Genomic_DNA"/>
</dbReference>
<dbReference type="InterPro" id="IPR003593">
    <property type="entry name" value="AAA+_ATPase"/>
</dbReference>
<dbReference type="Gene3D" id="1.10.10.10">
    <property type="entry name" value="Winged helix-like DNA-binding domain superfamily/Winged helix DNA-binding domain"/>
    <property type="match status" value="1"/>
</dbReference>
<sequence length="1101" mass="123541">MPDTKKVRVFISYARKDDYLTEVKPGEEHTYHLDVTRSFTRQLYNALKIAGFDVWWDRENMPNRGLTFLDEIKAAVTDCDFLVYVAGPHALKSDYVRAEWQYAKSICKPVIPILRAGEYEDMIPPEMAMDNGPDMRDMAFFYDKVSELVRLLSDEPKVATLYSVPNLPDWYIERGTDVSALQASLRADALNPVVVTSKQQTVTLQGMGGLGKTTMATAVCRLCDVRYSFPDGVFWIEMGKEPAIPTRQGDIGATFGDDRGEYPDAQRGKSRLSYILQNKAALIVLDDVWDYRHVDAFRVNAPRSRLLVTTRNGRIATQLGVEEHLIDTLTEEEGVALIGKRLGRSPDADNPYLEDEKAIVQLLGGHTLAISIAAARISEEGADYTPRFRQRLETRRASGGSPLGDLNMQNDDKNYNLELSLSESYEELNAQQQAQFRALGVFAAEGTFDAAAAQAVWMLDDAYQTEDTLRFFVKLSLLDQPETGRYQQHGLLRDYAHGLSSEEELAANQKRHFEHYFNEHGDYDRNQAYQDDGSMLRHNVLSKDWEQVNIAITWGFTHEPKPAIDWVVALQAFMLMRRTLSEQFALLRSGLQVSQRIDYVQGQADMLQALGNVEMRRNAYGEAEARYREALPLYEAIGSRLGQAHTLKAMGDVAYMRNEYGEAEARYGEALPLYEAIGSRLGQANTLKALGDVAYMRNEYGEAEARFREALPLYEAIGDRLGQANTLKALGDVYRMRNEYGEAEARYGEALPLYEAIGSRVGQANTLQAMGDVAYMQDEYGEAEARYGEALPLYEAIGSRVGQANTLKALGDVEMRRNEYGEAEARYGEALPLYEAIGSRVGQANTLKALGDVAYMQDEYGEAEARYREALPLYEAIGSRVGQANTLKALGDVEMSRNEYGEAEARYREALPLYEAIGSRVGQANTLKALGDVAYMQDEYGEAEARYREALRLYEAIGDRLGQTNTLKALGDVAYMKDEYGEAEARYQEALSLYEAIGARLGQANTLKALGDVAYMQDEYGEAEARFREALILGESIGDFTVQLNSLKGLASTYYALDRTEEACAYAQRFLTLADSHPFFREHAVVQSWRKIFVTWGCDVE</sequence>
<accession>A0A7S8E814</accession>
<dbReference type="PANTHER" id="PTHR47691:SF3">
    <property type="entry name" value="HTH-TYPE TRANSCRIPTIONAL REGULATOR RV0890C-RELATED"/>
    <property type="match status" value="1"/>
</dbReference>
<dbReference type="AlphaFoldDB" id="A0A7S8E814"/>
<dbReference type="Pfam" id="PF13424">
    <property type="entry name" value="TPR_12"/>
    <property type="match status" value="5"/>
</dbReference>
<dbReference type="InterPro" id="IPR000157">
    <property type="entry name" value="TIR_dom"/>
</dbReference>
<dbReference type="RefSeq" id="WP_195170167.1">
    <property type="nucleotide sequence ID" value="NZ_CP062983.1"/>
</dbReference>